<gene>
    <name evidence="1" type="ORF">DdX_21588</name>
</gene>
<evidence type="ECO:0000313" key="1">
    <source>
        <dbReference type="EMBL" id="KAI1691889.1"/>
    </source>
</evidence>
<accession>A0AAD4MIV1</accession>
<reference evidence="1" key="1">
    <citation type="submission" date="2022-01" db="EMBL/GenBank/DDBJ databases">
        <title>Genome Sequence Resource for Two Populations of Ditylenchus destructor, the Migratory Endoparasitic Phytonematode.</title>
        <authorList>
            <person name="Zhang H."/>
            <person name="Lin R."/>
            <person name="Xie B."/>
        </authorList>
    </citation>
    <scope>NUCLEOTIDE SEQUENCE</scope>
    <source>
        <strain evidence="1">BazhouSP</strain>
    </source>
</reference>
<comment type="caution">
    <text evidence="1">The sequence shown here is derived from an EMBL/GenBank/DDBJ whole genome shotgun (WGS) entry which is preliminary data.</text>
</comment>
<sequence length="90" mass="9628">MPFSTLRSSTRDARRALIGQKRLDHVPLEIGQVIAAHADAESAFAALAARTQLREKPGLVEQLEDIVGLFGIEDLVVASQASTCVRSGIS</sequence>
<name>A0AAD4MIV1_9BILA</name>
<evidence type="ECO:0000313" key="2">
    <source>
        <dbReference type="Proteomes" id="UP001201812"/>
    </source>
</evidence>
<organism evidence="1 2">
    <name type="scientific">Ditylenchus destructor</name>
    <dbReference type="NCBI Taxonomy" id="166010"/>
    <lineage>
        <taxon>Eukaryota</taxon>
        <taxon>Metazoa</taxon>
        <taxon>Ecdysozoa</taxon>
        <taxon>Nematoda</taxon>
        <taxon>Chromadorea</taxon>
        <taxon>Rhabditida</taxon>
        <taxon>Tylenchina</taxon>
        <taxon>Tylenchomorpha</taxon>
        <taxon>Sphaerularioidea</taxon>
        <taxon>Anguinidae</taxon>
        <taxon>Anguininae</taxon>
        <taxon>Ditylenchus</taxon>
    </lineage>
</organism>
<proteinExistence type="predicted"/>
<protein>
    <submittedName>
        <fullName evidence="1">Uncharacterized protein</fullName>
    </submittedName>
</protein>
<dbReference type="Proteomes" id="UP001201812">
    <property type="component" value="Unassembled WGS sequence"/>
</dbReference>
<keyword evidence="2" id="KW-1185">Reference proteome</keyword>
<dbReference type="AlphaFoldDB" id="A0AAD4MIV1"/>
<dbReference type="EMBL" id="JAKKPZ010000854">
    <property type="protein sequence ID" value="KAI1691889.1"/>
    <property type="molecule type" value="Genomic_DNA"/>
</dbReference>